<proteinExistence type="predicted"/>
<feature type="signal peptide" evidence="1">
    <location>
        <begin position="1"/>
        <end position="18"/>
    </location>
</feature>
<keyword evidence="3" id="KW-1185">Reference proteome</keyword>
<dbReference type="RefSeq" id="WP_108114913.1">
    <property type="nucleotide sequence ID" value="NZ_QBKT01000004.1"/>
</dbReference>
<dbReference type="PROSITE" id="PS51257">
    <property type="entry name" value="PROKAR_LIPOPROTEIN"/>
    <property type="match status" value="1"/>
</dbReference>
<dbReference type="AlphaFoldDB" id="A0A2T6C057"/>
<comment type="caution">
    <text evidence="2">The sequence shown here is derived from an EMBL/GenBank/DDBJ whole genome shotgun (WGS) entry which is preliminary data.</text>
</comment>
<dbReference type="OrthoDB" id="1441236at2"/>
<evidence type="ECO:0000313" key="3">
    <source>
        <dbReference type="Proteomes" id="UP000244090"/>
    </source>
</evidence>
<dbReference type="EMBL" id="QBKT01000004">
    <property type="protein sequence ID" value="PTX61703.1"/>
    <property type="molecule type" value="Genomic_DNA"/>
</dbReference>
<accession>A0A2T6C057</accession>
<gene>
    <name evidence="2" type="ORF">C8N46_104347</name>
</gene>
<evidence type="ECO:0000256" key="1">
    <source>
        <dbReference type="SAM" id="SignalP"/>
    </source>
</evidence>
<protein>
    <recommendedName>
        <fullName evidence="4">DUF3887 domain-containing protein</fullName>
    </recommendedName>
</protein>
<evidence type="ECO:0008006" key="4">
    <source>
        <dbReference type="Google" id="ProtNLM"/>
    </source>
</evidence>
<feature type="chain" id="PRO_5015556715" description="DUF3887 domain-containing protein" evidence="1">
    <location>
        <begin position="19"/>
        <end position="164"/>
    </location>
</feature>
<name>A0A2T6C057_9FLAO</name>
<dbReference type="Proteomes" id="UP000244090">
    <property type="component" value="Unassembled WGS sequence"/>
</dbReference>
<reference evidence="2 3" key="1">
    <citation type="submission" date="2018-04" db="EMBL/GenBank/DDBJ databases">
        <title>Genomic Encyclopedia of Archaeal and Bacterial Type Strains, Phase II (KMG-II): from individual species to whole genera.</title>
        <authorList>
            <person name="Goeker M."/>
        </authorList>
    </citation>
    <scope>NUCLEOTIDE SEQUENCE [LARGE SCALE GENOMIC DNA]</scope>
    <source>
        <strain evidence="2 3">DSM 25731</strain>
    </source>
</reference>
<sequence length="164" mass="19059">MKKIYFLILISFASFFVACESNYISHQNVGKHVFETLQTLDTLPKEAFYTKFVSLKELKNMVQNIKEGDKLIPKIAEMTNEAYQADLSDIYDNIIVDSANNYIRWENTEFVDYKYQTSRNRSMTLNYGTLFFKHNEEDFSVGVYWITDLNTSGLLGLGGLQRVE</sequence>
<organism evidence="2 3">
    <name type="scientific">Kordia periserrulae</name>
    <dbReference type="NCBI Taxonomy" id="701523"/>
    <lineage>
        <taxon>Bacteria</taxon>
        <taxon>Pseudomonadati</taxon>
        <taxon>Bacteroidota</taxon>
        <taxon>Flavobacteriia</taxon>
        <taxon>Flavobacteriales</taxon>
        <taxon>Flavobacteriaceae</taxon>
        <taxon>Kordia</taxon>
    </lineage>
</organism>
<keyword evidence="1" id="KW-0732">Signal</keyword>
<evidence type="ECO:0000313" key="2">
    <source>
        <dbReference type="EMBL" id="PTX61703.1"/>
    </source>
</evidence>